<reference evidence="1 2" key="1">
    <citation type="submission" date="2015-06" db="EMBL/GenBank/DDBJ databases">
        <title>Genome sequence of Pseudoalteromonas aliena.</title>
        <authorList>
            <person name="Xie B.-B."/>
            <person name="Rong J.-C."/>
            <person name="Qin Q.-L."/>
            <person name="Zhang Y.-Z."/>
        </authorList>
    </citation>
    <scope>NUCLEOTIDE SEQUENCE [LARGE SCALE GENOMIC DNA]</scope>
    <source>
        <strain evidence="1 2">SW19</strain>
    </source>
</reference>
<dbReference type="SUPFAM" id="SSF53328">
    <property type="entry name" value="Formyltransferase"/>
    <property type="match status" value="1"/>
</dbReference>
<proteinExistence type="predicted"/>
<dbReference type="RefSeq" id="WP_193155726.1">
    <property type="nucleotide sequence ID" value="NZ_AQGU01000025.1"/>
</dbReference>
<dbReference type="InterPro" id="IPR036477">
    <property type="entry name" value="Formyl_transf_N_sf"/>
</dbReference>
<evidence type="ECO:0000313" key="2">
    <source>
        <dbReference type="Proteomes" id="UP000648482"/>
    </source>
</evidence>
<sequence length="308" mass="34083">MEQISKVVLFTSSCLSIPTIDMLIQRQLLVAVVLVPTQTNNMQSEIGQLQAHCTSQNIQFSVWNNDDTLLAQLDDWQVSMALSCFNAGTQSQTIIDFFHGNAYGIYPAKLSDYQGTDPLYWQIREHQDNLLLTVYRLSCEHPLQFSLQQSIAIHPFDTYQSLAIRVASAIPQVLSIFFEQFDNLHWQSDTDIEQIKVATALNYDNLTLSFEQYSAVDLVAAARAGNPLYGGFILSGKFGDFNVLQASFVDQASFTESAGTVLSIDKSQGLVVQTKQGSVALDIVSCQFGCISGYRFASLANITAGMQL</sequence>
<dbReference type="Proteomes" id="UP000648482">
    <property type="component" value="Unassembled WGS sequence"/>
</dbReference>
<name>A0ABR9DZE4_9GAMM</name>
<organism evidence="1 2">
    <name type="scientific">Pseudoalteromonas aliena SW19</name>
    <dbReference type="NCBI Taxonomy" id="1314866"/>
    <lineage>
        <taxon>Bacteria</taxon>
        <taxon>Pseudomonadati</taxon>
        <taxon>Pseudomonadota</taxon>
        <taxon>Gammaproteobacteria</taxon>
        <taxon>Alteromonadales</taxon>
        <taxon>Pseudoalteromonadaceae</taxon>
        <taxon>Pseudoalteromonas</taxon>
    </lineage>
</organism>
<gene>
    <name evidence="1" type="ORF">PALI_a1050</name>
</gene>
<protein>
    <submittedName>
        <fullName evidence="1">Uncharacterized protein</fullName>
    </submittedName>
</protein>
<dbReference type="Gene3D" id="3.40.50.12230">
    <property type="match status" value="1"/>
</dbReference>
<comment type="caution">
    <text evidence="1">The sequence shown here is derived from an EMBL/GenBank/DDBJ whole genome shotgun (WGS) entry which is preliminary data.</text>
</comment>
<dbReference type="EMBL" id="AQGU01000025">
    <property type="protein sequence ID" value="MBE0359747.1"/>
    <property type="molecule type" value="Genomic_DNA"/>
</dbReference>
<keyword evidence="2" id="KW-1185">Reference proteome</keyword>
<accession>A0ABR9DZE4</accession>
<evidence type="ECO:0000313" key="1">
    <source>
        <dbReference type="EMBL" id="MBE0359747.1"/>
    </source>
</evidence>